<organism evidence="1">
    <name type="scientific">marine sediment metagenome</name>
    <dbReference type="NCBI Taxonomy" id="412755"/>
    <lineage>
        <taxon>unclassified sequences</taxon>
        <taxon>metagenomes</taxon>
        <taxon>ecological metagenomes</taxon>
    </lineage>
</organism>
<name>X1QMP9_9ZZZZ</name>
<comment type="caution">
    <text evidence="1">The sequence shown here is derived from an EMBL/GenBank/DDBJ whole genome shotgun (WGS) entry which is preliminary data.</text>
</comment>
<accession>X1QMP9</accession>
<evidence type="ECO:0000313" key="1">
    <source>
        <dbReference type="EMBL" id="GAI56051.1"/>
    </source>
</evidence>
<reference evidence="1" key="1">
    <citation type="journal article" date="2014" name="Front. Microbiol.">
        <title>High frequency of phylogenetically diverse reductive dehalogenase-homologous genes in deep subseafloor sedimentary metagenomes.</title>
        <authorList>
            <person name="Kawai M."/>
            <person name="Futagami T."/>
            <person name="Toyoda A."/>
            <person name="Takaki Y."/>
            <person name="Nishi S."/>
            <person name="Hori S."/>
            <person name="Arai W."/>
            <person name="Tsubouchi T."/>
            <person name="Morono Y."/>
            <person name="Uchiyama I."/>
            <person name="Ito T."/>
            <person name="Fujiyama A."/>
            <person name="Inagaki F."/>
            <person name="Takami H."/>
        </authorList>
    </citation>
    <scope>NUCLEOTIDE SEQUENCE</scope>
    <source>
        <strain evidence="1">Expedition CK06-06</strain>
    </source>
</reference>
<feature type="non-terminal residue" evidence="1">
    <location>
        <position position="1"/>
    </location>
</feature>
<dbReference type="EMBL" id="BARV01040654">
    <property type="protein sequence ID" value="GAI56051.1"/>
    <property type="molecule type" value="Genomic_DNA"/>
</dbReference>
<dbReference type="AlphaFoldDB" id="X1QMP9"/>
<sequence>GFNKKRNGRLLEGRTWDEMPLIPCSANGGHVARIS</sequence>
<protein>
    <submittedName>
        <fullName evidence="1">Uncharacterized protein</fullName>
    </submittedName>
</protein>
<proteinExistence type="predicted"/>
<gene>
    <name evidence="1" type="ORF">S06H3_61866</name>
</gene>